<evidence type="ECO:0008006" key="5">
    <source>
        <dbReference type="Google" id="ProtNLM"/>
    </source>
</evidence>
<keyword evidence="1" id="KW-0677">Repeat</keyword>
<dbReference type="PANTHER" id="PTHR44943:SF8">
    <property type="entry name" value="TPR REPEAT-CONTAINING PROTEIN MJ0263"/>
    <property type="match status" value="1"/>
</dbReference>
<gene>
    <name evidence="3" type="ORF">DSM107010_54060</name>
</gene>
<name>A0AB37UCL3_9CYAN</name>
<proteinExistence type="predicted"/>
<reference evidence="3 4" key="1">
    <citation type="journal article" date="2019" name="Genome Biol. Evol.">
        <title>Day and night: Metabolic profiles and evolutionary relationships of six axenic non-marine cyanobacteria.</title>
        <authorList>
            <person name="Will S.E."/>
            <person name="Henke P."/>
            <person name="Boedeker C."/>
            <person name="Huang S."/>
            <person name="Brinkmann H."/>
            <person name="Rohde M."/>
            <person name="Jarek M."/>
            <person name="Friedl T."/>
            <person name="Seufert S."/>
            <person name="Schumacher M."/>
            <person name="Overmann J."/>
            <person name="Neumann-Schaal M."/>
            <person name="Petersen J."/>
        </authorList>
    </citation>
    <scope>NUCLEOTIDE SEQUENCE [LARGE SCALE GENOMIC DNA]</scope>
    <source>
        <strain evidence="3 4">SAG 39.79</strain>
    </source>
</reference>
<comment type="caution">
    <text evidence="3">The sequence shown here is derived from an EMBL/GenBank/DDBJ whole genome shotgun (WGS) entry which is preliminary data.</text>
</comment>
<dbReference type="InterPro" id="IPR051685">
    <property type="entry name" value="Ycf3/AcsC/BcsC/TPR_MFPF"/>
</dbReference>
<evidence type="ECO:0000256" key="2">
    <source>
        <dbReference type="ARBA" id="ARBA00022803"/>
    </source>
</evidence>
<dbReference type="SUPFAM" id="SSF48439">
    <property type="entry name" value="Protein prenylyltransferase"/>
    <property type="match status" value="1"/>
</dbReference>
<evidence type="ECO:0000313" key="4">
    <source>
        <dbReference type="Proteomes" id="UP000282574"/>
    </source>
</evidence>
<dbReference type="AlphaFoldDB" id="A0AB37UCL3"/>
<dbReference type="Pfam" id="PF13181">
    <property type="entry name" value="TPR_8"/>
    <property type="match status" value="2"/>
</dbReference>
<dbReference type="EMBL" id="RSCK01000072">
    <property type="protein sequence ID" value="RUT05876.1"/>
    <property type="molecule type" value="Genomic_DNA"/>
</dbReference>
<sequence>MGFNCADMGLTHEGCQNDTTCAKEACNKLYITLDELNDLQEELAKYEQDMARDPHNWNNWMALSQYGYLLLQFERNKEALTACERVTELKPDYYWAWYNQSTVLERLRRYKEALAACERAIEIRFYEDLGWHKRSILLMILGQGEEAFAAYKRATELRQSLKRKIVFEVVSRLPNQFQYADIERAYPEVSRSTICRALADLRSLGQVRRIQQGRNAIWEKIQIET</sequence>
<dbReference type="Gene3D" id="1.25.40.10">
    <property type="entry name" value="Tetratricopeptide repeat domain"/>
    <property type="match status" value="1"/>
</dbReference>
<keyword evidence="4" id="KW-1185">Reference proteome</keyword>
<keyword evidence="2" id="KW-0802">TPR repeat</keyword>
<dbReference type="SMART" id="SM00028">
    <property type="entry name" value="TPR"/>
    <property type="match status" value="3"/>
</dbReference>
<dbReference type="Proteomes" id="UP000282574">
    <property type="component" value="Unassembled WGS sequence"/>
</dbReference>
<dbReference type="InterPro" id="IPR011990">
    <property type="entry name" value="TPR-like_helical_dom_sf"/>
</dbReference>
<evidence type="ECO:0000313" key="3">
    <source>
        <dbReference type="EMBL" id="RUT05876.1"/>
    </source>
</evidence>
<dbReference type="PANTHER" id="PTHR44943">
    <property type="entry name" value="CELLULOSE SYNTHASE OPERON PROTEIN C"/>
    <property type="match status" value="1"/>
</dbReference>
<dbReference type="InterPro" id="IPR019734">
    <property type="entry name" value="TPR_rpt"/>
</dbReference>
<evidence type="ECO:0000256" key="1">
    <source>
        <dbReference type="ARBA" id="ARBA00022737"/>
    </source>
</evidence>
<organism evidence="3 4">
    <name type="scientific">Chroococcidiopsis cubana SAG 39.79</name>
    <dbReference type="NCBI Taxonomy" id="388085"/>
    <lineage>
        <taxon>Bacteria</taxon>
        <taxon>Bacillati</taxon>
        <taxon>Cyanobacteriota</taxon>
        <taxon>Cyanophyceae</taxon>
        <taxon>Chroococcidiopsidales</taxon>
        <taxon>Chroococcidiopsidaceae</taxon>
        <taxon>Chroococcidiopsis</taxon>
    </lineage>
</organism>
<protein>
    <recommendedName>
        <fullName evidence="5">Tetratricopeptide repeat protein</fullName>
    </recommendedName>
</protein>
<accession>A0AB37UCL3</accession>